<comment type="caution">
    <text evidence="3">The sequence shown here is derived from an EMBL/GenBank/DDBJ whole genome shotgun (WGS) entry which is preliminary data.</text>
</comment>
<feature type="region of interest" description="Disordered" evidence="2">
    <location>
        <begin position="811"/>
        <end position="830"/>
    </location>
</feature>
<feature type="compositionally biased region" description="Basic and acidic residues" evidence="2">
    <location>
        <begin position="451"/>
        <end position="460"/>
    </location>
</feature>
<dbReference type="RefSeq" id="WP_106129440.1">
    <property type="nucleotide sequence ID" value="NZ_PVZG01000014.1"/>
</dbReference>
<dbReference type="AlphaFoldDB" id="A0A2T0RS71"/>
<evidence type="ECO:0000313" key="4">
    <source>
        <dbReference type="Proteomes" id="UP000239209"/>
    </source>
</evidence>
<proteinExistence type="predicted"/>
<dbReference type="OrthoDB" id="3765294at2"/>
<evidence type="ECO:0000256" key="2">
    <source>
        <dbReference type="SAM" id="MobiDB-lite"/>
    </source>
</evidence>
<feature type="region of interest" description="Disordered" evidence="2">
    <location>
        <begin position="432"/>
        <end position="460"/>
    </location>
</feature>
<keyword evidence="4" id="KW-1185">Reference proteome</keyword>
<gene>
    <name evidence="3" type="ORF">CLV70_114182</name>
</gene>
<evidence type="ECO:0008006" key="5">
    <source>
        <dbReference type="Google" id="ProtNLM"/>
    </source>
</evidence>
<evidence type="ECO:0000256" key="1">
    <source>
        <dbReference type="SAM" id="Coils"/>
    </source>
</evidence>
<feature type="coiled-coil region" evidence="1">
    <location>
        <begin position="341"/>
        <end position="393"/>
    </location>
</feature>
<feature type="compositionally biased region" description="Low complexity" evidence="2">
    <location>
        <begin position="811"/>
        <end position="823"/>
    </location>
</feature>
<name>A0A2T0RS71_9ACTN</name>
<evidence type="ECO:0000313" key="3">
    <source>
        <dbReference type="EMBL" id="PRY24049.1"/>
    </source>
</evidence>
<keyword evidence="1" id="KW-0175">Coiled coil</keyword>
<reference evidence="3 4" key="1">
    <citation type="submission" date="2018-03" db="EMBL/GenBank/DDBJ databases">
        <title>Genomic Encyclopedia of Archaeal and Bacterial Type Strains, Phase II (KMG-II): from individual species to whole genera.</title>
        <authorList>
            <person name="Goeker M."/>
        </authorList>
    </citation>
    <scope>NUCLEOTIDE SEQUENCE [LARGE SCALE GENOMIC DNA]</scope>
    <source>
        <strain evidence="3 4">DSM 45348</strain>
    </source>
</reference>
<protein>
    <recommendedName>
        <fullName evidence="5">Phage-related protein</fullName>
    </recommendedName>
</protein>
<accession>A0A2T0RS71</accession>
<organism evidence="3 4">
    <name type="scientific">Pseudosporangium ferrugineum</name>
    <dbReference type="NCBI Taxonomy" id="439699"/>
    <lineage>
        <taxon>Bacteria</taxon>
        <taxon>Bacillati</taxon>
        <taxon>Actinomycetota</taxon>
        <taxon>Actinomycetes</taxon>
        <taxon>Micromonosporales</taxon>
        <taxon>Micromonosporaceae</taxon>
        <taxon>Pseudosporangium</taxon>
    </lineage>
</organism>
<dbReference type="Proteomes" id="UP000239209">
    <property type="component" value="Unassembled WGS sequence"/>
</dbReference>
<dbReference type="EMBL" id="PVZG01000014">
    <property type="protein sequence ID" value="PRY24049.1"/>
    <property type="molecule type" value="Genomic_DNA"/>
</dbReference>
<sequence length="1158" mass="119616">MTSPTSVGQISVEIVAELKGLAKSIRKGLEKSFQDLDFSKAIQDAAGTKPIKVKVEPEFDTSVLPEKVKRTRVPKVPVELDPVLAAFQQEVRRQTAALSRQAIKIPVDGDTAGLRAGLAAQLASIKAQSRIEIPTEPGEKAAYETRLRAQLAEVAHRVKQTVTVNVDVDTGRGASALTGVGAALRGFSKALPNIAGVSSAVADLGGALQKAAGNSAQLGGNLVGAFTTAAGPIGAIVGFLAVATAGMAALGGAAVVAAGAVSAVAGAAASVPGAIAGGLAAFGALKLGFSGISETLGAAFKPKAGGGSAGEDPASRARRIAAAERGVESARRGIAAATRGVQAAERGYDDAVRRVSEAQRRAKQAQEAVNKARREAREDIEDLNRALAGARLDEEDAALRVTEALRALNEAKETGVLPDIQRADLEYRQAQQALEEAKDSTEDLGEASADANRKGVEGSDKVRDALEDQRQAFQAVKDAQAGVLDAQNAIIAANDGLKSSYDSLASAQDSLAEANKKAASAGGGGLASQLPKLAPSAQAFVDAIKRLKPAFDDLRLDVQQRLFAGLDTVITTLAGRWKKPLGRIFGSYADTFNGFFKNLGKSLGKPKFIQDIETGAEGFRKGLDKILDAVSGPLVEAFGTLSAASAPFLEALGDEIADVVTKFSEWVAAGEKSGALQDFFTAATEAMHQIFRIGGSVVSIIGSIITIITGRRHVGKDKSALEGFADGLQKVSDWLDDPAHQEGIRQFFESIVDGIQKAARWVKKIDGWIDKLNAFMTAIRELFGGREGNATGAGKGAADALTGVGRILGSKSGKKTTSSPGLGNLRQAGDDAGSDFGEGLLEGLKRSIGKVGDNIPGLFWEGPDSLVGRIKAGLGIASPSTVMAAIGDDLINGLIKGIGDGLAGLKRKAGEMVAKVREGVGTVTGTLAQKGRDLVSGLVKGLGERYPTAKNTAVGLKNIVTAQFTNSGSTLTSAGKNVGASLANGIAAMYPATNRTAKGLKTQVQSPWDRPGQILYNVGQIVAQGLQQGIDSQKRNLGYYLTSLATYIKSKKGPISKDRVMLRPEGQAIMSGLIDGIASRKEALGAELAGVTSLVTDTSFPGLGADLDAAVSSNLAIAGAHTFVLDFAPGFTGDFLVDGLKKNIKARNNGNVVAALGS</sequence>